<name>H3KDZ5_9BURK</name>
<feature type="region of interest" description="Disordered" evidence="1">
    <location>
        <begin position="119"/>
        <end position="155"/>
    </location>
</feature>
<sequence length="339" mass="36395">MVESGQPVLKVTGKVPVRFGRDGDFKSTVTLTGADATVEEGTNLVLIESKAGFQNEKDQYWNAGDDLDAHKKDLVVRSLRSVGCEDTSSIKAEDYKLKFEKSSAEGEYALDLVAAFPKAEPARERPDPDPVQPPVEPDPQPAKPKPIDWTPVKPVRSGAAADTDALMRSSAASFATVAVTSDLFVDTVLRSDDARRNGIFAAARAGTYGFDAKPRLSADVYAGLVGIGGTMGETDLGGFIEIGRTNYRTKSADANGSGKHNCRGRSLRGASAAGRGVEADRVREDRAVGEQVRDGVGREDPRLRKVGGLLGRAPRRQLRLAGDGETHWPRLRLLLLGRP</sequence>
<dbReference type="Proteomes" id="UP000004956">
    <property type="component" value="Unassembled WGS sequence"/>
</dbReference>
<reference evidence="2 3" key="1">
    <citation type="submission" date="2011-11" db="EMBL/GenBank/DDBJ databases">
        <authorList>
            <person name="Weinstock G."/>
            <person name="Sodergren E."/>
            <person name="Clifton S."/>
            <person name="Fulton L."/>
            <person name="Fulton B."/>
            <person name="Courtney L."/>
            <person name="Fronick C."/>
            <person name="Harrison M."/>
            <person name="Strong C."/>
            <person name="Farmer C."/>
            <person name="Delahaunty K."/>
            <person name="Markovic C."/>
            <person name="Hall O."/>
            <person name="Minx P."/>
            <person name="Tomlinson C."/>
            <person name="Mitreva M."/>
            <person name="Hou S."/>
            <person name="Chen J."/>
            <person name="Wollam A."/>
            <person name="Pepin K.H."/>
            <person name="Johnson M."/>
            <person name="Bhonagiri V."/>
            <person name="Zhang X."/>
            <person name="Suruliraj S."/>
            <person name="Warren W."/>
            <person name="Chinwalla A."/>
            <person name="Mardis E.R."/>
            <person name="Wilson R.K."/>
        </authorList>
    </citation>
    <scope>NUCLEOTIDE SEQUENCE [LARGE SCALE GENOMIC DNA]</scope>
    <source>
        <strain evidence="2 3">YIT 11816</strain>
    </source>
</reference>
<evidence type="ECO:0000256" key="1">
    <source>
        <dbReference type="SAM" id="MobiDB-lite"/>
    </source>
</evidence>
<evidence type="ECO:0000313" key="2">
    <source>
        <dbReference type="EMBL" id="EHY31669.1"/>
    </source>
</evidence>
<dbReference type="HOGENOM" id="CLU_818676_0_0_4"/>
<feature type="region of interest" description="Disordered" evidence="1">
    <location>
        <begin position="251"/>
        <end position="293"/>
    </location>
</feature>
<evidence type="ECO:0000313" key="3">
    <source>
        <dbReference type="Proteomes" id="UP000004956"/>
    </source>
</evidence>
<protein>
    <submittedName>
        <fullName evidence="2">Uncharacterized protein</fullName>
    </submittedName>
</protein>
<comment type="caution">
    <text evidence="2">The sequence shown here is derived from an EMBL/GenBank/DDBJ whole genome shotgun (WGS) entry which is preliminary data.</text>
</comment>
<accession>H3KDZ5</accession>
<dbReference type="STRING" id="762967.HMPREF9440_00956"/>
<organism evidence="2 3">
    <name type="scientific">Sutterella parvirubra YIT 11816</name>
    <dbReference type="NCBI Taxonomy" id="762967"/>
    <lineage>
        <taxon>Bacteria</taxon>
        <taxon>Pseudomonadati</taxon>
        <taxon>Pseudomonadota</taxon>
        <taxon>Betaproteobacteria</taxon>
        <taxon>Burkholderiales</taxon>
        <taxon>Sutterellaceae</taxon>
        <taxon>Sutterella</taxon>
    </lineage>
</organism>
<feature type="compositionally biased region" description="Pro residues" evidence="1">
    <location>
        <begin position="129"/>
        <end position="144"/>
    </location>
</feature>
<feature type="compositionally biased region" description="Basic and acidic residues" evidence="1">
    <location>
        <begin position="277"/>
        <end position="293"/>
    </location>
</feature>
<dbReference type="AlphaFoldDB" id="H3KDZ5"/>
<dbReference type="EMBL" id="AFBQ01000128">
    <property type="protein sequence ID" value="EHY31669.1"/>
    <property type="molecule type" value="Genomic_DNA"/>
</dbReference>
<gene>
    <name evidence="2" type="ORF">HMPREF9440_00956</name>
</gene>
<keyword evidence="3" id="KW-1185">Reference proteome</keyword>
<proteinExistence type="predicted"/>